<feature type="compositionally biased region" description="Polar residues" evidence="3">
    <location>
        <begin position="193"/>
        <end position="202"/>
    </location>
</feature>
<reference evidence="5" key="1">
    <citation type="journal article" date="2008" name="Nature">
        <title>The amphioxus genome and the evolution of the chordate karyotype.</title>
        <authorList>
            <consortium name="US DOE Joint Genome Institute (JGI-PGF)"/>
            <person name="Putnam N.H."/>
            <person name="Butts T."/>
            <person name="Ferrier D.E.K."/>
            <person name="Furlong R.F."/>
            <person name="Hellsten U."/>
            <person name="Kawashima T."/>
            <person name="Robinson-Rechavi M."/>
            <person name="Shoguchi E."/>
            <person name="Terry A."/>
            <person name="Yu J.-K."/>
            <person name="Benito-Gutierrez E.L."/>
            <person name="Dubchak I."/>
            <person name="Garcia-Fernandez J."/>
            <person name="Gibson-Brown J.J."/>
            <person name="Grigoriev I.V."/>
            <person name="Horton A.C."/>
            <person name="de Jong P.J."/>
            <person name="Jurka J."/>
            <person name="Kapitonov V.V."/>
            <person name="Kohara Y."/>
            <person name="Kuroki Y."/>
            <person name="Lindquist E."/>
            <person name="Lucas S."/>
            <person name="Osoegawa K."/>
            <person name="Pennacchio L.A."/>
            <person name="Salamov A.A."/>
            <person name="Satou Y."/>
            <person name="Sauka-Spengler T."/>
            <person name="Schmutz J."/>
            <person name="Shin-I T."/>
            <person name="Toyoda A."/>
            <person name="Bronner-Fraser M."/>
            <person name="Fujiyama A."/>
            <person name="Holland L.Z."/>
            <person name="Holland P.W.H."/>
            <person name="Satoh N."/>
            <person name="Rokhsar D.S."/>
        </authorList>
    </citation>
    <scope>NUCLEOTIDE SEQUENCE [LARGE SCALE GENOMIC DNA]</scope>
    <source>
        <strain evidence="5">S238N-H82</strain>
        <tissue evidence="5">Testes</tissue>
    </source>
</reference>
<keyword evidence="4" id="KW-0472">Membrane</keyword>
<accession>C3YXL6</accession>
<organism>
    <name type="scientific">Branchiostoma floridae</name>
    <name type="common">Florida lancelet</name>
    <name type="synonym">Amphioxus</name>
    <dbReference type="NCBI Taxonomy" id="7739"/>
    <lineage>
        <taxon>Eukaryota</taxon>
        <taxon>Metazoa</taxon>
        <taxon>Chordata</taxon>
        <taxon>Cephalochordata</taxon>
        <taxon>Leptocardii</taxon>
        <taxon>Amphioxiformes</taxon>
        <taxon>Branchiostomatidae</taxon>
        <taxon>Branchiostoma</taxon>
    </lineage>
</organism>
<dbReference type="EMBL" id="GG666563">
    <property type="protein sequence ID" value="EEN54825.1"/>
    <property type="molecule type" value="Genomic_DNA"/>
</dbReference>
<dbReference type="PANTHER" id="PTHR24024">
    <property type="entry name" value="PULMONARY SURFACTANT-ASSOCIATED PROTEIN A"/>
    <property type="match status" value="1"/>
</dbReference>
<evidence type="ECO:0000256" key="4">
    <source>
        <dbReference type="SAM" id="Phobius"/>
    </source>
</evidence>
<protein>
    <recommendedName>
        <fullName evidence="6">Collagen IV NC1 domain-containing protein</fullName>
    </recommendedName>
</protein>
<dbReference type="GO" id="GO:0030246">
    <property type="term" value="F:carbohydrate binding"/>
    <property type="evidence" value="ECO:0007669"/>
    <property type="project" value="UniProtKB-KW"/>
</dbReference>
<name>C3YXL6_BRAFL</name>
<feature type="region of interest" description="Disordered" evidence="3">
    <location>
        <begin position="166"/>
        <end position="300"/>
    </location>
</feature>
<keyword evidence="4" id="KW-0812">Transmembrane</keyword>
<dbReference type="eggNOG" id="ENOG502SVJ8">
    <property type="taxonomic scope" value="Eukaryota"/>
</dbReference>
<evidence type="ECO:0000313" key="5">
    <source>
        <dbReference type="EMBL" id="EEN54825.1"/>
    </source>
</evidence>
<feature type="transmembrane region" description="Helical" evidence="4">
    <location>
        <begin position="27"/>
        <end position="50"/>
    </location>
</feature>
<gene>
    <name evidence="5" type="ORF">BRAFLDRAFT_74510</name>
</gene>
<evidence type="ECO:0008006" key="6">
    <source>
        <dbReference type="Google" id="ProtNLM"/>
    </source>
</evidence>
<dbReference type="InterPro" id="IPR051077">
    <property type="entry name" value="Ca-dependent_lectin"/>
</dbReference>
<dbReference type="InParanoid" id="C3YXL6"/>
<dbReference type="PANTHER" id="PTHR24024:SF18">
    <property type="entry name" value="SHORT-CHAIN COLLAGEN C4-LIKE"/>
    <property type="match status" value="1"/>
</dbReference>
<keyword evidence="1" id="KW-0430">Lectin</keyword>
<evidence type="ECO:0000256" key="3">
    <source>
        <dbReference type="SAM" id="MobiDB-lite"/>
    </source>
</evidence>
<feature type="coiled-coil region" evidence="2">
    <location>
        <begin position="120"/>
        <end position="161"/>
    </location>
</feature>
<keyword evidence="2" id="KW-0175">Coiled coil</keyword>
<keyword evidence="4" id="KW-1133">Transmembrane helix</keyword>
<sequence length="480" mass="51048">MTSEKLPYGHLIMPERSARRERTGGPLGSVVGVLGAAVVFASAVVLAVIVQNIGHEMGNLRESVAALKTAAERDHEVNAKLEERVAILTVTTKTDQEGIAKLQESVATLQTAAERDHNDMAKLQARAERDHDDMAKLQARAERDQEEVLSLRERIVVLETQIRGGSFPHNYAEQQQTSESPEGEQPGHVAETDSGTQNNNVTMGGLLRRRSKRDLSGNSLRLPPGLGCCSNQAGRDGRDGRDGMAGAPGLKGDSGQKGDIGPAGEPGTGAKGSKGEAGIQGDQGQKGAQGPPGNNGVGGSVYIRWGRTTCPTGTETALIYDGIAGGSHYTHSGGGANYVCLPKDPEWGVFTDGNHNSAYMYGAEYELIDGNNPFPGASLHNHDVPCAVCHVASRGSKLMIPARLSCPSGWTREYKGYLMTELHGHHRSEFVCMDGEPETRPGGHVSHNGALFYPVEAHCGSLPCPNYVQGRELTCVVCTK</sequence>
<proteinExistence type="predicted"/>
<evidence type="ECO:0000256" key="1">
    <source>
        <dbReference type="ARBA" id="ARBA00022734"/>
    </source>
</evidence>
<evidence type="ECO:0000256" key="2">
    <source>
        <dbReference type="SAM" id="Coils"/>
    </source>
</evidence>
<dbReference type="AlphaFoldDB" id="C3YXL6"/>